<accession>A0A834WIR5</accession>
<protein>
    <submittedName>
        <fullName evidence="1">Uncharacterized protein</fullName>
    </submittedName>
</protein>
<reference evidence="1" key="1">
    <citation type="submission" date="2020-09" db="EMBL/GenBank/DDBJ databases">
        <title>Genome-Enabled Discovery of Anthraquinone Biosynthesis in Senna tora.</title>
        <authorList>
            <person name="Kang S.-H."/>
            <person name="Pandey R.P."/>
            <person name="Lee C.-M."/>
            <person name="Sim J.-S."/>
            <person name="Jeong J.-T."/>
            <person name="Choi B.-S."/>
            <person name="Jung M."/>
            <person name="Ginzburg D."/>
            <person name="Zhao K."/>
            <person name="Won S.Y."/>
            <person name="Oh T.-J."/>
            <person name="Yu Y."/>
            <person name="Kim N.-H."/>
            <person name="Lee O.R."/>
            <person name="Lee T.-H."/>
            <person name="Bashyal P."/>
            <person name="Kim T.-S."/>
            <person name="Lee W.-H."/>
            <person name="Kawkins C."/>
            <person name="Kim C.-K."/>
            <person name="Kim J.S."/>
            <person name="Ahn B.O."/>
            <person name="Rhee S.Y."/>
            <person name="Sohng J.K."/>
        </authorList>
    </citation>
    <scope>NUCLEOTIDE SEQUENCE</scope>
    <source>
        <tissue evidence="1">Leaf</tissue>
    </source>
</reference>
<evidence type="ECO:0000313" key="2">
    <source>
        <dbReference type="Proteomes" id="UP000634136"/>
    </source>
</evidence>
<gene>
    <name evidence="1" type="ORF">G2W53_022446</name>
</gene>
<dbReference type="EMBL" id="JAAIUW010000007">
    <property type="protein sequence ID" value="KAF7824302.1"/>
    <property type="molecule type" value="Genomic_DNA"/>
</dbReference>
<evidence type="ECO:0000313" key="1">
    <source>
        <dbReference type="EMBL" id="KAF7824302.1"/>
    </source>
</evidence>
<dbReference type="AlphaFoldDB" id="A0A834WIR5"/>
<organism evidence="1 2">
    <name type="scientific">Senna tora</name>
    <dbReference type="NCBI Taxonomy" id="362788"/>
    <lineage>
        <taxon>Eukaryota</taxon>
        <taxon>Viridiplantae</taxon>
        <taxon>Streptophyta</taxon>
        <taxon>Embryophyta</taxon>
        <taxon>Tracheophyta</taxon>
        <taxon>Spermatophyta</taxon>
        <taxon>Magnoliopsida</taxon>
        <taxon>eudicotyledons</taxon>
        <taxon>Gunneridae</taxon>
        <taxon>Pentapetalae</taxon>
        <taxon>rosids</taxon>
        <taxon>fabids</taxon>
        <taxon>Fabales</taxon>
        <taxon>Fabaceae</taxon>
        <taxon>Caesalpinioideae</taxon>
        <taxon>Cassia clade</taxon>
        <taxon>Senna</taxon>
    </lineage>
</organism>
<comment type="caution">
    <text evidence="1">The sequence shown here is derived from an EMBL/GenBank/DDBJ whole genome shotgun (WGS) entry which is preliminary data.</text>
</comment>
<proteinExistence type="predicted"/>
<dbReference type="Proteomes" id="UP000634136">
    <property type="component" value="Unassembled WGS sequence"/>
</dbReference>
<name>A0A834WIR5_9FABA</name>
<sequence>MVEEGVPDWAICPMLGIPEEWFPHYEQQKGETPISGFAMYLLAGPLVAKTECSRRLLETLLIRLRLPSRLTSENASLRDGVCFGWSLGNSSEYGAAVSGQTASTVLVLSVVVAPMVPNSTGRQQFGLDMDQTASGQKRLIRLWIP</sequence>
<keyword evidence="2" id="KW-1185">Reference proteome</keyword>